<dbReference type="RefSeq" id="WP_303545861.1">
    <property type="nucleotide sequence ID" value="NZ_JAUOTP010000010.1"/>
</dbReference>
<evidence type="ECO:0000313" key="4">
    <source>
        <dbReference type="Proteomes" id="UP001169764"/>
    </source>
</evidence>
<dbReference type="InterPro" id="IPR007484">
    <property type="entry name" value="Peptidase_M28"/>
</dbReference>
<accession>A0ABT8YF96</accession>
<reference evidence="3" key="1">
    <citation type="submission" date="2023-07" db="EMBL/GenBank/DDBJ databases">
        <authorList>
            <person name="Kim M."/>
        </authorList>
    </citation>
    <scope>NUCLEOTIDE SEQUENCE</scope>
    <source>
        <strain evidence="3">BIUV-7</strain>
    </source>
</reference>
<dbReference type="SUPFAM" id="SSF52025">
    <property type="entry name" value="PA domain"/>
    <property type="match status" value="1"/>
</dbReference>
<dbReference type="EMBL" id="JAUOTP010000010">
    <property type="protein sequence ID" value="MDO6416384.1"/>
    <property type="molecule type" value="Genomic_DNA"/>
</dbReference>
<dbReference type="Pfam" id="PF04389">
    <property type="entry name" value="Peptidase_M28"/>
    <property type="match status" value="1"/>
</dbReference>
<protein>
    <submittedName>
        <fullName evidence="3">M28 family metallopeptidase</fullName>
    </submittedName>
</protein>
<dbReference type="Proteomes" id="UP001169764">
    <property type="component" value="Unassembled WGS sequence"/>
</dbReference>
<gene>
    <name evidence="3" type="ORF">Q4F19_18510</name>
</gene>
<sequence length="525" mass="55856">MRRTLALAASLLAATAGVSATRGEQWWAHVQVLAADDMKGRITGSPDHLRAADYVIGKLKALGLEPAGVNGFLQPVAFTEQRILGAETKASLEGPDGSVPIGVPDAMIVSGGGGAAREAIDAPLVFAGYGLRIPEAKHDDFAGLDVKGKIVVVIAGGPSTISGALKSNARSERTRYLAEKGALGIIALTPPKQIEIPWPRRMLVASQPAMFLADPALRDIKTPFFSAMFDTAKSELLFKGSGHRFEEVAALADASKPVAGFDLAQRLKVKVAAQRRDVMSANVVARMPGSDPALRSENVVVSAHLDGLGVGEPIKGDTIYNGAMDDASGVATVLEIAAKLKAEGAKPKRSILFLFVTAEEKGLLGSRYFASRPTVPAKSIVADLNFDMPLPLWPLETVLVLGAEESSLGEVAKAVSVAQGLPLVPDPLPDRNSFTRSDQFSFIRQGIPAVAFKFGFARGTPQEAIEKEWRAVRYHSPSDDVDQPVEKEEAVKLNDFVAEMALRVANGPARPTWNADSAFKKFVRP</sequence>
<feature type="signal peptide" evidence="1">
    <location>
        <begin position="1"/>
        <end position="20"/>
    </location>
</feature>
<dbReference type="Gene3D" id="3.50.30.30">
    <property type="match status" value="1"/>
</dbReference>
<proteinExistence type="predicted"/>
<feature type="domain" description="Peptidase M28" evidence="2">
    <location>
        <begin position="282"/>
        <end position="499"/>
    </location>
</feature>
<evidence type="ECO:0000313" key="3">
    <source>
        <dbReference type="EMBL" id="MDO6416384.1"/>
    </source>
</evidence>
<dbReference type="Gene3D" id="3.40.630.10">
    <property type="entry name" value="Zn peptidases"/>
    <property type="match status" value="1"/>
</dbReference>
<feature type="chain" id="PRO_5047374450" evidence="1">
    <location>
        <begin position="21"/>
        <end position="525"/>
    </location>
</feature>
<evidence type="ECO:0000259" key="2">
    <source>
        <dbReference type="Pfam" id="PF04389"/>
    </source>
</evidence>
<dbReference type="PANTHER" id="PTHR12147">
    <property type="entry name" value="METALLOPEPTIDASE M28 FAMILY MEMBER"/>
    <property type="match status" value="1"/>
</dbReference>
<keyword evidence="4" id="KW-1185">Reference proteome</keyword>
<dbReference type="CDD" id="cd04820">
    <property type="entry name" value="PA_M28_1_1"/>
    <property type="match status" value="1"/>
</dbReference>
<keyword evidence="1" id="KW-0732">Signal</keyword>
<dbReference type="InterPro" id="IPR045175">
    <property type="entry name" value="M28_fam"/>
</dbReference>
<dbReference type="SUPFAM" id="SSF53187">
    <property type="entry name" value="Zn-dependent exopeptidases"/>
    <property type="match status" value="1"/>
</dbReference>
<evidence type="ECO:0000256" key="1">
    <source>
        <dbReference type="SAM" id="SignalP"/>
    </source>
</evidence>
<organism evidence="3 4">
    <name type="scientific">Sphingomonas natans</name>
    <dbReference type="NCBI Taxonomy" id="3063330"/>
    <lineage>
        <taxon>Bacteria</taxon>
        <taxon>Pseudomonadati</taxon>
        <taxon>Pseudomonadota</taxon>
        <taxon>Alphaproteobacteria</taxon>
        <taxon>Sphingomonadales</taxon>
        <taxon>Sphingomonadaceae</taxon>
        <taxon>Sphingomonas</taxon>
    </lineage>
</organism>
<comment type="caution">
    <text evidence="3">The sequence shown here is derived from an EMBL/GenBank/DDBJ whole genome shotgun (WGS) entry which is preliminary data.</text>
</comment>
<name>A0ABT8YF96_9SPHN</name>
<dbReference type="InterPro" id="IPR046450">
    <property type="entry name" value="PA_dom_sf"/>
</dbReference>
<dbReference type="PANTHER" id="PTHR12147:SF26">
    <property type="entry name" value="PEPTIDASE M28 DOMAIN-CONTAINING PROTEIN"/>
    <property type="match status" value="1"/>
</dbReference>